<dbReference type="RefSeq" id="WP_053380290.1">
    <property type="nucleotide sequence ID" value="NZ_CP011801.1"/>
</dbReference>
<keyword evidence="1" id="KW-0812">Transmembrane</keyword>
<dbReference type="Proteomes" id="UP000069205">
    <property type="component" value="Chromosome"/>
</dbReference>
<dbReference type="EMBL" id="CP011801">
    <property type="protein sequence ID" value="ALA59231.1"/>
    <property type="molecule type" value="Genomic_DNA"/>
</dbReference>
<dbReference type="PATRIC" id="fig|42253.5.peg.2790"/>
<reference evidence="2 3" key="1">
    <citation type="journal article" date="2015" name="Proc. Natl. Acad. Sci. U.S.A.">
        <title>Expanded metabolic versatility of ubiquitous nitrite-oxidizing bacteria from the genus Nitrospira.</title>
        <authorList>
            <person name="Koch H."/>
            <person name="Lucker S."/>
            <person name="Albertsen M."/>
            <person name="Kitzinger K."/>
            <person name="Herbold C."/>
            <person name="Spieck E."/>
            <person name="Nielsen P.H."/>
            <person name="Wagner M."/>
            <person name="Daims H."/>
        </authorList>
    </citation>
    <scope>NUCLEOTIDE SEQUENCE [LARGE SCALE GENOMIC DNA]</scope>
    <source>
        <strain evidence="2 3">NSP M-1</strain>
    </source>
</reference>
<accession>A0A0K2GE51</accession>
<feature type="transmembrane region" description="Helical" evidence="1">
    <location>
        <begin position="70"/>
        <end position="92"/>
    </location>
</feature>
<keyword evidence="3" id="KW-1185">Reference proteome</keyword>
<protein>
    <submittedName>
        <fullName evidence="2">Uncharacterized protein</fullName>
    </submittedName>
</protein>
<evidence type="ECO:0000313" key="2">
    <source>
        <dbReference type="EMBL" id="ALA59231.1"/>
    </source>
</evidence>
<keyword evidence="1" id="KW-0472">Membrane</keyword>
<name>A0A0K2GE51_NITMO</name>
<dbReference type="STRING" id="42253.NITMOv2_2822"/>
<sequence>MSCSGWFQSPRYWPGVFTSLSVFTSLANVNHLRRLYEEYARVHSGDRMAQLFPPIQAPERIRKIAQLSPIGLPILFMLAWAAVFVRLVVISLR</sequence>
<feature type="transmembrane region" description="Helical" evidence="1">
    <location>
        <begin position="12"/>
        <end position="29"/>
    </location>
</feature>
<dbReference type="KEGG" id="nmv:NITMOv2_2822"/>
<gene>
    <name evidence="2" type="ORF">NITMOv2_2822</name>
</gene>
<evidence type="ECO:0000313" key="3">
    <source>
        <dbReference type="Proteomes" id="UP000069205"/>
    </source>
</evidence>
<proteinExistence type="predicted"/>
<evidence type="ECO:0000256" key="1">
    <source>
        <dbReference type="SAM" id="Phobius"/>
    </source>
</evidence>
<dbReference type="AlphaFoldDB" id="A0A0K2GE51"/>
<keyword evidence="1" id="KW-1133">Transmembrane helix</keyword>
<organism evidence="2 3">
    <name type="scientific">Nitrospira moscoviensis</name>
    <dbReference type="NCBI Taxonomy" id="42253"/>
    <lineage>
        <taxon>Bacteria</taxon>
        <taxon>Pseudomonadati</taxon>
        <taxon>Nitrospirota</taxon>
        <taxon>Nitrospiria</taxon>
        <taxon>Nitrospirales</taxon>
        <taxon>Nitrospiraceae</taxon>
        <taxon>Nitrospira</taxon>
    </lineage>
</organism>